<dbReference type="Proteomes" id="UP000308600">
    <property type="component" value="Unassembled WGS sequence"/>
</dbReference>
<keyword evidence="2" id="KW-1185">Reference proteome</keyword>
<organism evidence="1 2">
    <name type="scientific">Pluteus cervinus</name>
    <dbReference type="NCBI Taxonomy" id="181527"/>
    <lineage>
        <taxon>Eukaryota</taxon>
        <taxon>Fungi</taxon>
        <taxon>Dikarya</taxon>
        <taxon>Basidiomycota</taxon>
        <taxon>Agaricomycotina</taxon>
        <taxon>Agaricomycetes</taxon>
        <taxon>Agaricomycetidae</taxon>
        <taxon>Agaricales</taxon>
        <taxon>Pluteineae</taxon>
        <taxon>Pluteaceae</taxon>
        <taxon>Pluteus</taxon>
    </lineage>
</organism>
<accession>A0ACD3AWP8</accession>
<gene>
    <name evidence="1" type="ORF">BDN72DRAFT_870513</name>
</gene>
<sequence length="981" mass="110891">MDVLFESFSRKEIISLTKHAHSPNHDDWNSRAHLLASLEQLSPEEKAKIQKIVEFERRRRGGEPAPQEGVGDEVFRWLLQSLTVAQIYDIAHDVVRLSRPVRRNRVTLMDFLLSLKGEVRETLVERCSTPQEKTGKRKTGVGADGETARKRFRRNDDDSGQTSDLEGSSIFPIMPEPDVNNKCISAFIKATGNEAMDLSVCVVCAREVFTRETLEVSIKELTRLDLLQPHKAHPAHVLRDKQLLYLPSLFPKKKGSRFWDPNTLHSGFRGNVATYPLNQDDISKMISTDLLPHPPSILSSVLAVTFVGPRGLPVTSLPKMLHIRRKRVHDALLWLKRHNHIYSEINISLANLNELPEDGPPVELTSAIHVSEDIELLEDEHEGYVPEEEGPIDIGGVIPIQSFGVVDVSGTSIPENDLMAHALANTANEQSIKEFAIRRGSAFVNEYARLDPNTQLRTDGGPSNTNHLLGAFPVLFPYGQGGFEVERTVNVPYEQHARWALQYCDRRFRQDMQFVFQVFGIMQKREICRNVKLQMSSPLYHQHQAAIAKLKASDLLEASKEESQGKAITNPAVRALRTNITAVRQKVQGTDESRLSLRSKVWSTTAIFGPPAIWMTINPSDTSDPIALKLVDQNVDLDNFVKLDDESNADRTSMVTNDPYASALYFHTVINIILEEMLGIRKIRSNIVRSKGILGIVQAYIAAREAQGRGSLHLHMLLTLAKMLSAKKIKAALLSVEFRERLKHFISATVKADLGEPNASAALAIPKIVAPAYSRPLDPSTENYDVLSQDLERKLARTVQVHKCSLSSCLRHVGNQVVCKRRAPFDIAEEDWIDKDGHWGPKRRYAYVNNFNPSLMQTVRANHDIKYIPNGEDTKDLTHYISNYAFKKQDKTSNSSALMADKLMYQEEEDKYWSDCAAATKKMLTRCANALTRRQELSAPETISYIMGWEDRYLSHHYVPIYLNGIRRYMKQEYPMLQSNV</sequence>
<evidence type="ECO:0000313" key="2">
    <source>
        <dbReference type="Proteomes" id="UP000308600"/>
    </source>
</evidence>
<protein>
    <submittedName>
        <fullName evidence="1">Uncharacterized protein</fullName>
    </submittedName>
</protein>
<dbReference type="EMBL" id="ML208321">
    <property type="protein sequence ID" value="TFK69980.1"/>
    <property type="molecule type" value="Genomic_DNA"/>
</dbReference>
<name>A0ACD3AWP8_9AGAR</name>
<evidence type="ECO:0000313" key="1">
    <source>
        <dbReference type="EMBL" id="TFK69980.1"/>
    </source>
</evidence>
<proteinExistence type="predicted"/>
<reference evidence="1 2" key="1">
    <citation type="journal article" date="2019" name="Nat. Ecol. Evol.">
        <title>Megaphylogeny resolves global patterns of mushroom evolution.</title>
        <authorList>
            <person name="Varga T."/>
            <person name="Krizsan K."/>
            <person name="Foldi C."/>
            <person name="Dima B."/>
            <person name="Sanchez-Garcia M."/>
            <person name="Sanchez-Ramirez S."/>
            <person name="Szollosi G.J."/>
            <person name="Szarkandi J.G."/>
            <person name="Papp V."/>
            <person name="Albert L."/>
            <person name="Andreopoulos W."/>
            <person name="Angelini C."/>
            <person name="Antonin V."/>
            <person name="Barry K.W."/>
            <person name="Bougher N.L."/>
            <person name="Buchanan P."/>
            <person name="Buyck B."/>
            <person name="Bense V."/>
            <person name="Catcheside P."/>
            <person name="Chovatia M."/>
            <person name="Cooper J."/>
            <person name="Damon W."/>
            <person name="Desjardin D."/>
            <person name="Finy P."/>
            <person name="Geml J."/>
            <person name="Haridas S."/>
            <person name="Hughes K."/>
            <person name="Justo A."/>
            <person name="Karasinski D."/>
            <person name="Kautmanova I."/>
            <person name="Kiss B."/>
            <person name="Kocsube S."/>
            <person name="Kotiranta H."/>
            <person name="LaButti K.M."/>
            <person name="Lechner B.E."/>
            <person name="Liimatainen K."/>
            <person name="Lipzen A."/>
            <person name="Lukacs Z."/>
            <person name="Mihaltcheva S."/>
            <person name="Morgado L.N."/>
            <person name="Niskanen T."/>
            <person name="Noordeloos M.E."/>
            <person name="Ohm R.A."/>
            <person name="Ortiz-Santana B."/>
            <person name="Ovrebo C."/>
            <person name="Racz N."/>
            <person name="Riley R."/>
            <person name="Savchenko A."/>
            <person name="Shiryaev A."/>
            <person name="Soop K."/>
            <person name="Spirin V."/>
            <person name="Szebenyi C."/>
            <person name="Tomsovsky M."/>
            <person name="Tulloss R.E."/>
            <person name="Uehling J."/>
            <person name="Grigoriev I.V."/>
            <person name="Vagvolgyi C."/>
            <person name="Papp T."/>
            <person name="Martin F.M."/>
            <person name="Miettinen O."/>
            <person name="Hibbett D.S."/>
            <person name="Nagy L.G."/>
        </authorList>
    </citation>
    <scope>NUCLEOTIDE SEQUENCE [LARGE SCALE GENOMIC DNA]</scope>
    <source>
        <strain evidence="1 2">NL-1719</strain>
    </source>
</reference>